<evidence type="ECO:0000256" key="3">
    <source>
        <dbReference type="ARBA" id="ARBA00022630"/>
    </source>
</evidence>
<comment type="caution">
    <text evidence="7">The sequence shown here is derived from an EMBL/GenBank/DDBJ whole genome shotgun (WGS) entry which is preliminary data.</text>
</comment>
<sequence>MREHLVIIGGGMAGVKLAKTLSEQEQHLYDITLISEEANVGYNRIMLSPLLADEISESDMALVDLSAMQQSNVNILAGTQVTKVKLDSSQLTLSNRQILSFDKLVFATGSRSRMPESSEQLHENLIGFRDLNDVAKMANLPDNSSIVVVGGGLLGLEAAVGLVKRGHRVTVVHRSSHLLNRQLDTQAAALLQAELEAQGVHFILLDGLKELIDEGTNRIKRISLNSGRELDTDCVVMTAGIVPEVSVAKDAGLEVNKAIVVNEWLETSCQNVFALGECTEYRKQTFGLVAPIWDQVDVLVARLVGSHKNYRGPFQVKPTPVKLKVSGINLFSVGNLDEFEGGQSFVFKDPSARHYRRLVVKDGKLVGAILFGNVADGGWYFQLIQNNTDITPFSDRLLFGETYCQAS</sequence>
<dbReference type="PRINTS" id="PR00411">
    <property type="entry name" value="PNDRDTASEI"/>
</dbReference>
<dbReference type="RefSeq" id="WP_140588115.1">
    <property type="nucleotide sequence ID" value="NZ_VFRR01000011.1"/>
</dbReference>
<keyword evidence="3" id="KW-0285">Flavoprotein</keyword>
<keyword evidence="4" id="KW-0274">FAD</keyword>
<comment type="cofactor">
    <cofactor evidence="1">
        <name>FAD</name>
        <dbReference type="ChEBI" id="CHEBI:57692"/>
    </cofactor>
</comment>
<proteinExistence type="inferred from homology"/>
<evidence type="ECO:0000313" key="8">
    <source>
        <dbReference type="Proteomes" id="UP000315901"/>
    </source>
</evidence>
<dbReference type="InterPro" id="IPR036188">
    <property type="entry name" value="FAD/NAD-bd_sf"/>
</dbReference>
<organism evidence="7 8">
    <name type="scientific">Maribrevibacterium harenarium</name>
    <dbReference type="NCBI Taxonomy" id="2589817"/>
    <lineage>
        <taxon>Bacteria</taxon>
        <taxon>Pseudomonadati</taxon>
        <taxon>Pseudomonadota</taxon>
        <taxon>Gammaproteobacteria</taxon>
        <taxon>Oceanospirillales</taxon>
        <taxon>Oceanospirillaceae</taxon>
        <taxon>Maribrevibacterium</taxon>
    </lineage>
</organism>
<gene>
    <name evidence="7" type="ORF">FJM67_07200</name>
</gene>
<evidence type="ECO:0000256" key="2">
    <source>
        <dbReference type="ARBA" id="ARBA00006442"/>
    </source>
</evidence>
<dbReference type="Gene3D" id="3.50.50.60">
    <property type="entry name" value="FAD/NAD(P)-binding domain"/>
    <property type="match status" value="2"/>
</dbReference>
<feature type="domain" description="FAD/NAD(P)-binding" evidence="5">
    <location>
        <begin position="4"/>
        <end position="283"/>
    </location>
</feature>
<name>A0A501WX12_9GAMM</name>
<reference evidence="7 8" key="1">
    <citation type="submission" date="2019-06" db="EMBL/GenBank/DDBJ databases">
        <title>A novel bacterium of genus Marinomonas, isolated from coastal sand.</title>
        <authorList>
            <person name="Huang H."/>
            <person name="Mo K."/>
            <person name="Hu Y."/>
        </authorList>
    </citation>
    <scope>NUCLEOTIDE SEQUENCE [LARGE SCALE GENOMIC DNA]</scope>
    <source>
        <strain evidence="7 8">HB171799</strain>
    </source>
</reference>
<dbReference type="InterPro" id="IPR041575">
    <property type="entry name" value="Rubredoxin_C"/>
</dbReference>
<comment type="similarity">
    <text evidence="2">Belongs to the FAD-dependent oxidoreductase family.</text>
</comment>
<dbReference type="PANTHER" id="PTHR43429:SF3">
    <property type="entry name" value="NITRITE REDUCTASE [NAD(P)H]"/>
    <property type="match status" value="1"/>
</dbReference>
<dbReference type="PANTHER" id="PTHR43429">
    <property type="entry name" value="PYRIDINE NUCLEOTIDE-DISULFIDE OXIDOREDUCTASE DOMAIN-CONTAINING"/>
    <property type="match status" value="1"/>
</dbReference>
<evidence type="ECO:0000313" key="7">
    <source>
        <dbReference type="EMBL" id="TPE52795.1"/>
    </source>
</evidence>
<feature type="domain" description="NADH-rubredoxin oxidoreductase C-terminal" evidence="6">
    <location>
        <begin position="322"/>
        <end position="387"/>
    </location>
</feature>
<dbReference type="GO" id="GO:0016491">
    <property type="term" value="F:oxidoreductase activity"/>
    <property type="evidence" value="ECO:0007669"/>
    <property type="project" value="InterPro"/>
</dbReference>
<dbReference type="SUPFAM" id="SSF51905">
    <property type="entry name" value="FAD/NAD(P)-binding domain"/>
    <property type="match status" value="2"/>
</dbReference>
<dbReference type="Proteomes" id="UP000315901">
    <property type="component" value="Unassembled WGS sequence"/>
</dbReference>
<dbReference type="InterPro" id="IPR016156">
    <property type="entry name" value="FAD/NAD-linked_Rdtase_dimer_sf"/>
</dbReference>
<evidence type="ECO:0000256" key="4">
    <source>
        <dbReference type="ARBA" id="ARBA00022827"/>
    </source>
</evidence>
<accession>A0A501WX12</accession>
<protein>
    <submittedName>
        <fullName evidence="7">NAD(P)/FAD-dependent oxidoreductase</fullName>
    </submittedName>
</protein>
<dbReference type="EMBL" id="VFRR01000011">
    <property type="protein sequence ID" value="TPE52795.1"/>
    <property type="molecule type" value="Genomic_DNA"/>
</dbReference>
<dbReference type="PRINTS" id="PR00368">
    <property type="entry name" value="FADPNR"/>
</dbReference>
<dbReference type="OrthoDB" id="9768666at2"/>
<dbReference type="AlphaFoldDB" id="A0A501WX12"/>
<dbReference type="Pfam" id="PF07992">
    <property type="entry name" value="Pyr_redox_2"/>
    <property type="match status" value="1"/>
</dbReference>
<dbReference type="InterPro" id="IPR023753">
    <property type="entry name" value="FAD/NAD-binding_dom"/>
</dbReference>
<dbReference type="Gene3D" id="3.30.390.30">
    <property type="match status" value="1"/>
</dbReference>
<dbReference type="Pfam" id="PF18267">
    <property type="entry name" value="Rubredoxin_C"/>
    <property type="match status" value="1"/>
</dbReference>
<keyword evidence="8" id="KW-1185">Reference proteome</keyword>
<evidence type="ECO:0000256" key="1">
    <source>
        <dbReference type="ARBA" id="ARBA00001974"/>
    </source>
</evidence>
<dbReference type="InterPro" id="IPR050260">
    <property type="entry name" value="FAD-bd_OxRdtase"/>
</dbReference>
<evidence type="ECO:0000259" key="6">
    <source>
        <dbReference type="Pfam" id="PF18267"/>
    </source>
</evidence>
<evidence type="ECO:0000259" key="5">
    <source>
        <dbReference type="Pfam" id="PF07992"/>
    </source>
</evidence>